<dbReference type="EMBL" id="KN847545">
    <property type="protein sequence ID" value="KIW03184.1"/>
    <property type="molecule type" value="Genomic_DNA"/>
</dbReference>
<evidence type="ECO:0000313" key="2">
    <source>
        <dbReference type="Proteomes" id="UP000053259"/>
    </source>
</evidence>
<organism evidence="1 2">
    <name type="scientific">Verruconis gallopava</name>
    <dbReference type="NCBI Taxonomy" id="253628"/>
    <lineage>
        <taxon>Eukaryota</taxon>
        <taxon>Fungi</taxon>
        <taxon>Dikarya</taxon>
        <taxon>Ascomycota</taxon>
        <taxon>Pezizomycotina</taxon>
        <taxon>Dothideomycetes</taxon>
        <taxon>Pleosporomycetidae</taxon>
        <taxon>Venturiales</taxon>
        <taxon>Sympoventuriaceae</taxon>
        <taxon>Verruconis</taxon>
    </lineage>
</organism>
<protein>
    <recommendedName>
        <fullName evidence="3">F-box domain-containing protein</fullName>
    </recommendedName>
</protein>
<keyword evidence="2" id="KW-1185">Reference proteome</keyword>
<dbReference type="GeneID" id="27313384"/>
<gene>
    <name evidence="1" type="ORF">PV09_05411</name>
</gene>
<dbReference type="RefSeq" id="XP_016213053.1">
    <property type="nucleotide sequence ID" value="XM_016358914.1"/>
</dbReference>
<evidence type="ECO:0008006" key="3">
    <source>
        <dbReference type="Google" id="ProtNLM"/>
    </source>
</evidence>
<dbReference type="AlphaFoldDB" id="A0A0D2AVL0"/>
<name>A0A0D2AVL0_9PEZI</name>
<reference evidence="1 2" key="1">
    <citation type="submission" date="2015-01" db="EMBL/GenBank/DDBJ databases">
        <title>The Genome Sequence of Ochroconis gallopava CBS43764.</title>
        <authorList>
            <consortium name="The Broad Institute Genomics Platform"/>
            <person name="Cuomo C."/>
            <person name="de Hoog S."/>
            <person name="Gorbushina A."/>
            <person name="Stielow B."/>
            <person name="Teixiera M."/>
            <person name="Abouelleil A."/>
            <person name="Chapman S.B."/>
            <person name="Priest M."/>
            <person name="Young S.K."/>
            <person name="Wortman J."/>
            <person name="Nusbaum C."/>
            <person name="Birren B."/>
        </authorList>
    </citation>
    <scope>NUCLEOTIDE SEQUENCE [LARGE SCALE GENOMIC DNA]</scope>
    <source>
        <strain evidence="1 2">CBS 43764</strain>
    </source>
</reference>
<dbReference type="VEuPathDB" id="FungiDB:PV09_05411"/>
<sequence>MEKHTVEIFDHSFRKTYTKKPKLRHGSLAKSSDPVCEIESEGCYESSVSRAEIRREVSTLERLPAEIRHYILRQIVPHNQKFEIWPLHRRTNRPLCCYLPKIFVRGAWLDLANVLCLFRVSRTIYEDASYLFYRQNHFKFNFSQAIPRNLLHAGGGTFYTYEAMNEPFPIAKDFVRYVKLCEVVQSGHEKAGSARGDRAVESWVSTLMKAFAKGRNMSVVVFVNVKTSNRNVTELWNGTTQEYSPDQIMAPVRQAGACAWSLRAIVGEDEACASP</sequence>
<proteinExistence type="predicted"/>
<dbReference type="Proteomes" id="UP000053259">
    <property type="component" value="Unassembled WGS sequence"/>
</dbReference>
<evidence type="ECO:0000313" key="1">
    <source>
        <dbReference type="EMBL" id="KIW03184.1"/>
    </source>
</evidence>
<dbReference type="InParanoid" id="A0A0D2AVL0"/>
<dbReference type="HOGENOM" id="CLU_1012667_0_0_1"/>
<accession>A0A0D2AVL0</accession>